<dbReference type="EMBL" id="CM039439">
    <property type="protein sequence ID" value="KAI4296412.1"/>
    <property type="molecule type" value="Genomic_DNA"/>
</dbReference>
<evidence type="ECO:0000313" key="1">
    <source>
        <dbReference type="EMBL" id="KAI4296412.1"/>
    </source>
</evidence>
<name>A0ACB9KHM7_BAUVA</name>
<protein>
    <submittedName>
        <fullName evidence="1">Uncharacterized protein</fullName>
    </submittedName>
</protein>
<comment type="caution">
    <text evidence="1">The sequence shown here is derived from an EMBL/GenBank/DDBJ whole genome shotgun (WGS) entry which is preliminary data.</text>
</comment>
<proteinExistence type="predicted"/>
<evidence type="ECO:0000313" key="2">
    <source>
        <dbReference type="Proteomes" id="UP000828941"/>
    </source>
</evidence>
<accession>A0ACB9KHM7</accession>
<reference evidence="1 2" key="1">
    <citation type="journal article" date="2022" name="DNA Res.">
        <title>Chromosomal-level genome assembly of the orchid tree Bauhinia variegata (Leguminosae; Cercidoideae) supports the allotetraploid origin hypothesis of Bauhinia.</title>
        <authorList>
            <person name="Zhong Y."/>
            <person name="Chen Y."/>
            <person name="Zheng D."/>
            <person name="Pang J."/>
            <person name="Liu Y."/>
            <person name="Luo S."/>
            <person name="Meng S."/>
            <person name="Qian L."/>
            <person name="Wei D."/>
            <person name="Dai S."/>
            <person name="Zhou R."/>
        </authorList>
    </citation>
    <scope>NUCLEOTIDE SEQUENCE [LARGE SCALE GENOMIC DNA]</scope>
    <source>
        <strain evidence="1">BV-YZ2020</strain>
    </source>
</reference>
<dbReference type="Proteomes" id="UP000828941">
    <property type="component" value="Chromosome 14"/>
</dbReference>
<sequence length="357" mass="40454">MAEIASETLPNVTSDFTTVKALSEHGLTSIPSSFVSNNNLEDLPVIDPPQGTLPIIDFSLLTSRNPQERSKTIQDLGKACEEWNFFMLINHGIPESLMNVMMEGITEFFNLPDEEKKEFLKENLYDPIRWGSSFNSVREEVHCWRDFLKVFVHPEFHFPDKPAGLRDAAFEYIKHIREITRELLRGVSESLDLEPNYISNAVNLESSLQVFVANLYPPCPQPELAMGLFPHTDYSLMTLILENGISGLDILQDGKWIKVKAPPNALMVITANQLEIVTNGKYKSSVHRAALYSKAKRISLTTGNGPSLDTVVRPAPELVDESHPPGYKTITYREFFEIHQRKGFDKQSALDYIRIQN</sequence>
<gene>
    <name evidence="1" type="ORF">L6164_036372</name>
</gene>
<keyword evidence="2" id="KW-1185">Reference proteome</keyword>
<organism evidence="1 2">
    <name type="scientific">Bauhinia variegata</name>
    <name type="common">Purple orchid tree</name>
    <name type="synonym">Phanera variegata</name>
    <dbReference type="NCBI Taxonomy" id="167791"/>
    <lineage>
        <taxon>Eukaryota</taxon>
        <taxon>Viridiplantae</taxon>
        <taxon>Streptophyta</taxon>
        <taxon>Embryophyta</taxon>
        <taxon>Tracheophyta</taxon>
        <taxon>Spermatophyta</taxon>
        <taxon>Magnoliopsida</taxon>
        <taxon>eudicotyledons</taxon>
        <taxon>Gunneridae</taxon>
        <taxon>Pentapetalae</taxon>
        <taxon>rosids</taxon>
        <taxon>fabids</taxon>
        <taxon>Fabales</taxon>
        <taxon>Fabaceae</taxon>
        <taxon>Cercidoideae</taxon>
        <taxon>Cercideae</taxon>
        <taxon>Bauhiniinae</taxon>
        <taxon>Bauhinia</taxon>
    </lineage>
</organism>